<dbReference type="Proteomes" id="UP000201728">
    <property type="component" value="Chromosome"/>
</dbReference>
<keyword evidence="1" id="KW-0812">Transmembrane</keyword>
<keyword evidence="1" id="KW-0472">Membrane</keyword>
<dbReference type="AlphaFoldDB" id="A0A222P6F3"/>
<keyword evidence="1" id="KW-1133">Transmembrane helix</keyword>
<accession>A0A222P6F3</accession>
<proteinExistence type="predicted"/>
<dbReference type="EMBL" id="CP016397">
    <property type="protein sequence ID" value="ASQ47428.1"/>
    <property type="molecule type" value="Genomic_DNA"/>
</dbReference>
<name>A0A222P6F3_9GAMM</name>
<protein>
    <submittedName>
        <fullName evidence="2">Uncharacterized protein</fullName>
    </submittedName>
</protein>
<evidence type="ECO:0000256" key="1">
    <source>
        <dbReference type="SAM" id="Phobius"/>
    </source>
</evidence>
<organism evidence="2 3">
    <name type="scientific">Legionella clemsonensis</name>
    <dbReference type="NCBI Taxonomy" id="1867846"/>
    <lineage>
        <taxon>Bacteria</taxon>
        <taxon>Pseudomonadati</taxon>
        <taxon>Pseudomonadota</taxon>
        <taxon>Gammaproteobacteria</taxon>
        <taxon>Legionellales</taxon>
        <taxon>Legionellaceae</taxon>
        <taxon>Legionella</taxon>
    </lineage>
</organism>
<reference evidence="2 3" key="1">
    <citation type="submission" date="2016-07" db="EMBL/GenBank/DDBJ databases">
        <authorList>
            <person name="Hassler H."/>
        </authorList>
    </citation>
    <scope>NUCLEOTIDE SEQUENCE [LARGE SCALE GENOMIC DNA]</scope>
    <source>
        <strain evidence="2 3">CDC-D5610</strain>
    </source>
</reference>
<dbReference type="KEGG" id="lcd:clem_14510"/>
<feature type="transmembrane region" description="Helical" evidence="1">
    <location>
        <begin position="32"/>
        <end position="53"/>
    </location>
</feature>
<sequence length="54" mass="6457">MQGNPSVFLSDLNFHFLWLLDFSEGKSNYTNFLRVLLPVIGLFLNYLRFWVLFL</sequence>
<gene>
    <name evidence="2" type="ORF">clem_14510</name>
</gene>
<keyword evidence="3" id="KW-1185">Reference proteome</keyword>
<evidence type="ECO:0000313" key="3">
    <source>
        <dbReference type="Proteomes" id="UP000201728"/>
    </source>
</evidence>
<evidence type="ECO:0000313" key="2">
    <source>
        <dbReference type="EMBL" id="ASQ47428.1"/>
    </source>
</evidence>